<dbReference type="PANTHER" id="PTHR30595:SF6">
    <property type="entry name" value="SCHLAFEN ALBA-2 DOMAIN-CONTAINING PROTEIN"/>
    <property type="match status" value="1"/>
</dbReference>
<dbReference type="PANTHER" id="PTHR30595">
    <property type="entry name" value="GLPR-RELATED TRANSCRIPTIONAL REPRESSOR"/>
    <property type="match status" value="1"/>
</dbReference>
<organism evidence="3 5">
    <name type="scientific">Aeromonas hydrophila</name>
    <dbReference type="NCBI Taxonomy" id="644"/>
    <lineage>
        <taxon>Bacteria</taxon>
        <taxon>Pseudomonadati</taxon>
        <taxon>Pseudomonadota</taxon>
        <taxon>Gammaproteobacteria</taxon>
        <taxon>Aeromonadales</taxon>
        <taxon>Aeromonadaceae</taxon>
        <taxon>Aeromonas</taxon>
    </lineage>
</organism>
<dbReference type="InterPro" id="IPR007421">
    <property type="entry name" value="Schlafen_AlbA_2_dom"/>
</dbReference>
<dbReference type="Proteomes" id="UP000859505">
    <property type="component" value="Unassembled WGS sequence"/>
</dbReference>
<evidence type="ECO:0000259" key="2">
    <source>
        <dbReference type="Pfam" id="PF04326"/>
    </source>
</evidence>
<keyword evidence="3" id="KW-0547">Nucleotide-binding</keyword>
<name>A0AAD3UD22_AERHY</name>
<gene>
    <name evidence="3" type="ORF">JAJ28_003449</name>
    <name evidence="4" type="ORF">PY771_08870</name>
</gene>
<dbReference type="AlphaFoldDB" id="A0AAD3UD22"/>
<dbReference type="InterPro" id="IPR038461">
    <property type="entry name" value="Schlafen_AlbA_2_dom_sf"/>
</dbReference>
<keyword evidence="1" id="KW-0472">Membrane</keyword>
<sequence>MIIEDLIKNGESQTVEFKERITAPQMLARIISAFSNTDGGTILIGIREPNIVVGIDPERFENTYQQAVQRVTGLAKTSSEIIELNNKKIGVIHVEKAVSPVGSSEGYFTRLGESDRALGPEQLKQLFAKEISINNAVDSLSQTVSKQTEEIGKLRESFESANSWKRKFFYALLGALATGIAKLFLASLDILIE</sequence>
<protein>
    <submittedName>
        <fullName evidence="3">ATP-binding protein</fullName>
    </submittedName>
</protein>
<keyword evidence="1" id="KW-0812">Transmembrane</keyword>
<reference evidence="3" key="2">
    <citation type="submission" date="2020-01" db="EMBL/GenBank/DDBJ databases">
        <authorList>
            <consortium name="NCBI Pathogen Detection Project"/>
        </authorList>
    </citation>
    <scope>NUCLEOTIDE SEQUENCE</scope>
    <source>
        <strain evidence="3">OLC2673_Aeromonas</strain>
    </source>
</reference>
<reference evidence="3" key="1">
    <citation type="journal article" date="2018" name="Genome Biol.">
        <title>SKESA: strategic k-mer extension for scrupulous assemblies.</title>
        <authorList>
            <person name="Souvorov A."/>
            <person name="Agarwala R."/>
            <person name="Lipman D.J."/>
        </authorList>
    </citation>
    <scope>NUCLEOTIDE SEQUENCE</scope>
    <source>
        <strain evidence="3">OLC2673_Aeromonas</strain>
    </source>
</reference>
<evidence type="ECO:0000313" key="4">
    <source>
        <dbReference type="EMBL" id="WEE28415.1"/>
    </source>
</evidence>
<keyword evidence="1" id="KW-1133">Transmembrane helix</keyword>
<dbReference type="RefSeq" id="WP_077098389.1">
    <property type="nucleotide sequence ID" value="NZ_AP023398.1"/>
</dbReference>
<dbReference type="GO" id="GO:0005524">
    <property type="term" value="F:ATP binding"/>
    <property type="evidence" value="ECO:0007669"/>
    <property type="project" value="UniProtKB-KW"/>
</dbReference>
<proteinExistence type="predicted"/>
<feature type="transmembrane region" description="Helical" evidence="1">
    <location>
        <begin position="168"/>
        <end position="192"/>
    </location>
</feature>
<keyword evidence="3" id="KW-0067">ATP-binding</keyword>
<dbReference type="EMBL" id="DACTUL010000032">
    <property type="protein sequence ID" value="HAT6345674.1"/>
    <property type="molecule type" value="Genomic_DNA"/>
</dbReference>
<dbReference type="Gene3D" id="3.30.950.30">
    <property type="entry name" value="Schlafen, AAA domain"/>
    <property type="match status" value="1"/>
</dbReference>
<evidence type="ECO:0000313" key="5">
    <source>
        <dbReference type="Proteomes" id="UP000859505"/>
    </source>
</evidence>
<dbReference type="Proteomes" id="UP001214666">
    <property type="component" value="Chromosome"/>
</dbReference>
<dbReference type="EMBL" id="CP118942">
    <property type="protein sequence ID" value="WEE28415.1"/>
    <property type="molecule type" value="Genomic_DNA"/>
</dbReference>
<reference evidence="4" key="3">
    <citation type="submission" date="2023-02" db="EMBL/GenBank/DDBJ databases">
        <title>The sequence of Aeromonas hydrophila K533.</title>
        <authorList>
            <person name="Luo X."/>
        </authorList>
    </citation>
    <scope>NUCLEOTIDE SEQUENCE</scope>
    <source>
        <strain evidence="4">K533</strain>
    </source>
</reference>
<evidence type="ECO:0000256" key="1">
    <source>
        <dbReference type="SAM" id="Phobius"/>
    </source>
</evidence>
<feature type="domain" description="Schlafen AlbA-2" evidence="2">
    <location>
        <begin position="11"/>
        <end position="117"/>
    </location>
</feature>
<accession>A0AAD3UD22</accession>
<evidence type="ECO:0000313" key="3">
    <source>
        <dbReference type="EMBL" id="HAT6345674.1"/>
    </source>
</evidence>
<dbReference type="Pfam" id="PF04326">
    <property type="entry name" value="SLFN_AlbA_2"/>
    <property type="match status" value="1"/>
</dbReference>